<dbReference type="EMBL" id="CP133164">
    <property type="protein sequence ID" value="WMN19813.1"/>
    <property type="molecule type" value="Genomic_DNA"/>
</dbReference>
<sequence length="109" mass="12143">MGIGDRLKEERERLGFNQTEFAAIGQASKNSQYNYEKGERSPDAAYLAAVAEKGVDILYVVTGERRLTPSDAVLADEWHLLEYYRDMAHDDRQSLVRMAYALAKAGGAA</sequence>
<reference evidence="2 3" key="1">
    <citation type="journal article" date="2023" name="Access Microbiol">
        <title>The genome of a steinernematid-associated Pseudomonas piscis bacterium encodes the biosynthesis of insect toxins.</title>
        <authorList>
            <person name="Awori R.M."/>
            <person name="Hendre P."/>
            <person name="Amugune N.O."/>
        </authorList>
    </citation>
    <scope>NUCLEOTIDE SEQUENCE [LARGE SCALE GENOMIC DNA]</scope>
    <source>
        <strain evidence="2 3">75</strain>
    </source>
</reference>
<dbReference type="SMART" id="SM00530">
    <property type="entry name" value="HTH_XRE"/>
    <property type="match status" value="1"/>
</dbReference>
<dbReference type="RefSeq" id="WP_282878447.1">
    <property type="nucleotide sequence ID" value="NZ_CP133164.1"/>
</dbReference>
<dbReference type="CDD" id="cd00093">
    <property type="entry name" value="HTH_XRE"/>
    <property type="match status" value="1"/>
</dbReference>
<evidence type="ECO:0000313" key="2">
    <source>
        <dbReference type="EMBL" id="WMN19813.1"/>
    </source>
</evidence>
<dbReference type="InterPro" id="IPR001387">
    <property type="entry name" value="Cro/C1-type_HTH"/>
</dbReference>
<keyword evidence="3" id="KW-1185">Reference proteome</keyword>
<dbReference type="Gene3D" id="1.10.260.40">
    <property type="entry name" value="lambda repressor-like DNA-binding domains"/>
    <property type="match status" value="1"/>
</dbReference>
<organism evidence="2 3">
    <name type="scientific">Pseudomonas piscis</name>
    <dbReference type="NCBI Taxonomy" id="2614538"/>
    <lineage>
        <taxon>Bacteria</taxon>
        <taxon>Pseudomonadati</taxon>
        <taxon>Pseudomonadota</taxon>
        <taxon>Gammaproteobacteria</taxon>
        <taxon>Pseudomonadales</taxon>
        <taxon>Pseudomonadaceae</taxon>
        <taxon>Pseudomonas</taxon>
    </lineage>
</organism>
<protein>
    <submittedName>
        <fullName evidence="2">Helix-turn-helix transcriptional regulator</fullName>
    </submittedName>
</protein>
<dbReference type="InterPro" id="IPR010982">
    <property type="entry name" value="Lambda_DNA-bd_dom_sf"/>
</dbReference>
<dbReference type="Proteomes" id="UP001237292">
    <property type="component" value="Chromosome"/>
</dbReference>
<accession>A0ABY9NPY5</accession>
<feature type="domain" description="HTH cro/C1-type" evidence="1">
    <location>
        <begin position="7"/>
        <end position="60"/>
    </location>
</feature>
<name>A0ABY9NPY5_9PSED</name>
<dbReference type="SUPFAM" id="SSF47413">
    <property type="entry name" value="lambda repressor-like DNA-binding domains"/>
    <property type="match status" value="1"/>
</dbReference>
<gene>
    <name evidence="2" type="ORF">QL104_10495</name>
</gene>
<evidence type="ECO:0000259" key="1">
    <source>
        <dbReference type="PROSITE" id="PS50943"/>
    </source>
</evidence>
<dbReference type="PROSITE" id="PS50943">
    <property type="entry name" value="HTH_CROC1"/>
    <property type="match status" value="1"/>
</dbReference>
<dbReference type="Pfam" id="PF01381">
    <property type="entry name" value="HTH_3"/>
    <property type="match status" value="1"/>
</dbReference>
<evidence type="ECO:0000313" key="3">
    <source>
        <dbReference type="Proteomes" id="UP001237292"/>
    </source>
</evidence>
<proteinExistence type="predicted"/>